<keyword evidence="3 8" id="KW-1133">Transmembrane helix</keyword>
<comment type="subcellular location">
    <subcellularLocation>
        <location evidence="1">Membrane</location>
        <topology evidence="1">Multi-pass membrane protein</topology>
    </subcellularLocation>
</comment>
<evidence type="ECO:0000256" key="6">
    <source>
        <dbReference type="ARBA" id="ARBA00023170"/>
    </source>
</evidence>
<feature type="transmembrane region" description="Helical" evidence="8">
    <location>
        <begin position="146"/>
        <end position="167"/>
    </location>
</feature>
<dbReference type="PROSITE" id="PS50262">
    <property type="entry name" value="G_PROTEIN_RECEP_F1_2"/>
    <property type="match status" value="1"/>
</dbReference>
<evidence type="ECO:0000313" key="11">
    <source>
        <dbReference type="EMBL" id="CAF1600483.1"/>
    </source>
</evidence>
<keyword evidence="2 8" id="KW-0812">Transmembrane</keyword>
<evidence type="ECO:0000313" key="10">
    <source>
        <dbReference type="EMBL" id="CAF1530817.1"/>
    </source>
</evidence>
<dbReference type="GO" id="GO:0005886">
    <property type="term" value="C:plasma membrane"/>
    <property type="evidence" value="ECO:0007669"/>
    <property type="project" value="TreeGrafter"/>
</dbReference>
<dbReference type="SUPFAM" id="SSF81321">
    <property type="entry name" value="Family A G protein-coupled receptor-like"/>
    <property type="match status" value="1"/>
</dbReference>
<feature type="transmembrane region" description="Helical" evidence="8">
    <location>
        <begin position="277"/>
        <end position="299"/>
    </location>
</feature>
<evidence type="ECO:0000256" key="3">
    <source>
        <dbReference type="ARBA" id="ARBA00022989"/>
    </source>
</evidence>
<dbReference type="InterPro" id="IPR017452">
    <property type="entry name" value="GPCR_Rhodpsn_7TM"/>
</dbReference>
<evidence type="ECO:0000256" key="7">
    <source>
        <dbReference type="ARBA" id="ARBA00023224"/>
    </source>
</evidence>
<evidence type="ECO:0000256" key="2">
    <source>
        <dbReference type="ARBA" id="ARBA00022692"/>
    </source>
</evidence>
<dbReference type="PANTHER" id="PTHR24243:SF230">
    <property type="entry name" value="G-PROTEIN COUPLED RECEPTORS FAMILY 1 PROFILE DOMAIN-CONTAINING PROTEIN"/>
    <property type="match status" value="1"/>
</dbReference>
<reference evidence="11" key="1">
    <citation type="submission" date="2021-02" db="EMBL/GenBank/DDBJ databases">
        <authorList>
            <person name="Nowell W R."/>
        </authorList>
    </citation>
    <scope>NUCLEOTIDE SEQUENCE</scope>
</reference>
<evidence type="ECO:0000313" key="12">
    <source>
        <dbReference type="Proteomes" id="UP000663828"/>
    </source>
</evidence>
<feature type="domain" description="G-protein coupled receptors family 1 profile" evidence="9">
    <location>
        <begin position="40"/>
        <end position="299"/>
    </location>
</feature>
<feature type="transmembrane region" description="Helical" evidence="8">
    <location>
        <begin position="28"/>
        <end position="49"/>
    </location>
</feature>
<proteinExistence type="predicted"/>
<protein>
    <recommendedName>
        <fullName evidence="9">G-protein coupled receptors family 1 profile domain-containing protein</fullName>
    </recommendedName>
</protein>
<dbReference type="EMBL" id="CAJNOR010006656">
    <property type="protein sequence ID" value="CAF1600483.1"/>
    <property type="molecule type" value="Genomic_DNA"/>
</dbReference>
<comment type="caution">
    <text evidence="11">The sequence shown here is derived from an EMBL/GenBank/DDBJ whole genome shotgun (WGS) entry which is preliminary data.</text>
</comment>
<keyword evidence="5 8" id="KW-0472">Membrane</keyword>
<dbReference type="Gene3D" id="1.20.1070.10">
    <property type="entry name" value="Rhodopsin 7-helix transmembrane proteins"/>
    <property type="match status" value="1"/>
</dbReference>
<keyword evidence="12" id="KW-1185">Reference proteome</keyword>
<feature type="transmembrane region" description="Helical" evidence="8">
    <location>
        <begin position="232"/>
        <end position="257"/>
    </location>
</feature>
<feature type="transmembrane region" description="Helical" evidence="8">
    <location>
        <begin position="187"/>
        <end position="211"/>
    </location>
</feature>
<dbReference type="Proteomes" id="UP000663852">
    <property type="component" value="Unassembled WGS sequence"/>
</dbReference>
<dbReference type="EMBL" id="CAJNOJ010000878">
    <property type="protein sequence ID" value="CAF1530817.1"/>
    <property type="molecule type" value="Genomic_DNA"/>
</dbReference>
<dbReference type="AlphaFoldDB" id="A0A816AQ31"/>
<keyword evidence="4" id="KW-0297">G-protein coupled receptor</keyword>
<evidence type="ECO:0000256" key="5">
    <source>
        <dbReference type="ARBA" id="ARBA00023136"/>
    </source>
</evidence>
<gene>
    <name evidence="10" type="ORF">EDS130_LOCUS44558</name>
    <name evidence="11" type="ORF">XAT740_LOCUS47652</name>
</gene>
<name>A0A816AQ31_ADIRI</name>
<dbReference type="PANTHER" id="PTHR24243">
    <property type="entry name" value="G-PROTEIN COUPLED RECEPTOR"/>
    <property type="match status" value="1"/>
</dbReference>
<accession>A0A816AQ31</accession>
<dbReference type="GO" id="GO:0004930">
    <property type="term" value="F:G protein-coupled receptor activity"/>
    <property type="evidence" value="ECO:0007669"/>
    <property type="project" value="UniProtKB-KW"/>
</dbReference>
<keyword evidence="6" id="KW-0675">Receptor</keyword>
<evidence type="ECO:0000259" key="9">
    <source>
        <dbReference type="PROSITE" id="PS50262"/>
    </source>
</evidence>
<dbReference type="Proteomes" id="UP000663828">
    <property type="component" value="Unassembled WGS sequence"/>
</dbReference>
<organism evidence="11 12">
    <name type="scientific">Adineta ricciae</name>
    <name type="common">Rotifer</name>
    <dbReference type="NCBI Taxonomy" id="249248"/>
    <lineage>
        <taxon>Eukaryota</taxon>
        <taxon>Metazoa</taxon>
        <taxon>Spiralia</taxon>
        <taxon>Gnathifera</taxon>
        <taxon>Rotifera</taxon>
        <taxon>Eurotatoria</taxon>
        <taxon>Bdelloidea</taxon>
        <taxon>Adinetida</taxon>
        <taxon>Adinetidae</taxon>
        <taxon>Adineta</taxon>
    </lineage>
</organism>
<evidence type="ECO:0000256" key="8">
    <source>
        <dbReference type="SAM" id="Phobius"/>
    </source>
</evidence>
<feature type="transmembrane region" description="Helical" evidence="8">
    <location>
        <begin position="70"/>
        <end position="90"/>
    </location>
</feature>
<sequence>MTSNISTAITIDSSVNRLISARIGFRQIGQPILFTFGLIGCSLNILIFLRPSLCTNSCAICFHTSTWANLFCLTFSLFVGMISFFINYNLLLYNTLSCKMRYYILTNCQLISRACVVFACLDRFFLCSPNVHHRLFCRSKIAIRNLFIIIGFCSCLTVYVLVVYDAFPQTRQCTTNSSAGRIIDTAVLFVFNFGIPAVSMTILSCAILWRLKQNAKRLDQQKINVRKRDVQLATMLLGQVVLYILTALPFVSNFVYITLTQYDLPSSKSAYRSSAESLAITATGAFGIYVFNAMTFYVYTLTAPSFRRQLVSSVIPRRWINGFQRADP</sequence>
<evidence type="ECO:0000256" key="4">
    <source>
        <dbReference type="ARBA" id="ARBA00023040"/>
    </source>
</evidence>
<keyword evidence="7" id="KW-0807">Transducer</keyword>
<evidence type="ECO:0000256" key="1">
    <source>
        <dbReference type="ARBA" id="ARBA00004141"/>
    </source>
</evidence>